<keyword evidence="3" id="KW-0804">Transcription</keyword>
<organism evidence="6 7">
    <name type="scientific">Williamsia sterculiae</name>
    <dbReference type="NCBI Taxonomy" id="1344003"/>
    <lineage>
        <taxon>Bacteria</taxon>
        <taxon>Bacillati</taxon>
        <taxon>Actinomycetota</taxon>
        <taxon>Actinomycetes</taxon>
        <taxon>Mycobacteriales</taxon>
        <taxon>Nocardiaceae</taxon>
        <taxon>Williamsia</taxon>
    </lineage>
</organism>
<dbReference type="PROSITE" id="PS50977">
    <property type="entry name" value="HTH_TETR_2"/>
    <property type="match status" value="1"/>
</dbReference>
<dbReference type="InterPro" id="IPR036271">
    <property type="entry name" value="Tet_transcr_reg_TetR-rel_C_sf"/>
</dbReference>
<gene>
    <name evidence="6" type="ORF">SAMN05445060_3652</name>
</gene>
<dbReference type="GO" id="GO:0003700">
    <property type="term" value="F:DNA-binding transcription factor activity"/>
    <property type="evidence" value="ECO:0007669"/>
    <property type="project" value="TreeGrafter"/>
</dbReference>
<dbReference type="AlphaFoldDB" id="A0A1N7H759"/>
<dbReference type="GO" id="GO:0000976">
    <property type="term" value="F:transcription cis-regulatory region binding"/>
    <property type="evidence" value="ECO:0007669"/>
    <property type="project" value="TreeGrafter"/>
</dbReference>
<dbReference type="InterPro" id="IPR050109">
    <property type="entry name" value="HTH-type_TetR-like_transc_reg"/>
</dbReference>
<sequence length="199" mass="22213">MDLNEPPRRRRGAALQEALLEAAWAELAEVGYGAMTYEGVARRAATSRPVVYRRWPTKPEMTRAAIQHYYDHHRITAPDTGSLRGDLITLLDDVSSQRAEVVATLTVRLSAFYEETGTQLADLRTSLVHGARPIMDPILHRAMARGEIDTTTVSPRVSTVPLDLIRNELMFGPPVTRATIESIVDEVFLPLVRRPEGSR</sequence>
<evidence type="ECO:0000256" key="3">
    <source>
        <dbReference type="ARBA" id="ARBA00023163"/>
    </source>
</evidence>
<name>A0A1N7H759_9NOCA</name>
<reference evidence="6 7" key="1">
    <citation type="submission" date="2017-01" db="EMBL/GenBank/DDBJ databases">
        <authorList>
            <person name="Mah S.A."/>
            <person name="Swanson W.J."/>
            <person name="Moy G.W."/>
            <person name="Vacquier V.D."/>
        </authorList>
    </citation>
    <scope>NUCLEOTIDE SEQUENCE [LARGE SCALE GENOMIC DNA]</scope>
    <source>
        <strain evidence="6 7">CPCC 203464</strain>
    </source>
</reference>
<evidence type="ECO:0000256" key="2">
    <source>
        <dbReference type="ARBA" id="ARBA00023125"/>
    </source>
</evidence>
<evidence type="ECO:0000256" key="1">
    <source>
        <dbReference type="ARBA" id="ARBA00023015"/>
    </source>
</evidence>
<dbReference type="Pfam" id="PF00440">
    <property type="entry name" value="TetR_N"/>
    <property type="match status" value="1"/>
</dbReference>
<dbReference type="STRING" id="1344003.SAMN05445060_3652"/>
<dbReference type="Proteomes" id="UP000186218">
    <property type="component" value="Unassembled WGS sequence"/>
</dbReference>
<dbReference type="OrthoDB" id="9796019at2"/>
<keyword evidence="2 4" id="KW-0238">DNA-binding</keyword>
<feature type="DNA-binding region" description="H-T-H motif" evidence="4">
    <location>
        <begin position="36"/>
        <end position="55"/>
    </location>
</feature>
<dbReference type="Gene3D" id="1.10.10.60">
    <property type="entry name" value="Homeodomain-like"/>
    <property type="match status" value="1"/>
</dbReference>
<dbReference type="PANTHER" id="PTHR30055:SF148">
    <property type="entry name" value="TETR-FAMILY TRANSCRIPTIONAL REGULATOR"/>
    <property type="match status" value="1"/>
</dbReference>
<dbReference type="EMBL" id="FTNT01000012">
    <property type="protein sequence ID" value="SIS20696.1"/>
    <property type="molecule type" value="Genomic_DNA"/>
</dbReference>
<dbReference type="InterPro" id="IPR009057">
    <property type="entry name" value="Homeodomain-like_sf"/>
</dbReference>
<evidence type="ECO:0000259" key="5">
    <source>
        <dbReference type="PROSITE" id="PS50977"/>
    </source>
</evidence>
<keyword evidence="1" id="KW-0805">Transcription regulation</keyword>
<evidence type="ECO:0000313" key="6">
    <source>
        <dbReference type="EMBL" id="SIS20696.1"/>
    </source>
</evidence>
<dbReference type="SUPFAM" id="SSF48498">
    <property type="entry name" value="Tetracyclin repressor-like, C-terminal domain"/>
    <property type="match status" value="1"/>
</dbReference>
<dbReference type="SUPFAM" id="SSF46689">
    <property type="entry name" value="Homeodomain-like"/>
    <property type="match status" value="1"/>
</dbReference>
<accession>A0A1N7H759</accession>
<dbReference type="PANTHER" id="PTHR30055">
    <property type="entry name" value="HTH-TYPE TRANSCRIPTIONAL REGULATOR RUTR"/>
    <property type="match status" value="1"/>
</dbReference>
<dbReference type="Gene3D" id="1.10.357.10">
    <property type="entry name" value="Tetracycline Repressor, domain 2"/>
    <property type="match status" value="1"/>
</dbReference>
<dbReference type="InterPro" id="IPR001647">
    <property type="entry name" value="HTH_TetR"/>
</dbReference>
<proteinExistence type="predicted"/>
<keyword evidence="7" id="KW-1185">Reference proteome</keyword>
<dbReference type="Pfam" id="PF16859">
    <property type="entry name" value="TetR_C_11"/>
    <property type="match status" value="1"/>
</dbReference>
<evidence type="ECO:0000256" key="4">
    <source>
        <dbReference type="PROSITE-ProRule" id="PRU00335"/>
    </source>
</evidence>
<dbReference type="InterPro" id="IPR011075">
    <property type="entry name" value="TetR_C"/>
</dbReference>
<evidence type="ECO:0000313" key="7">
    <source>
        <dbReference type="Proteomes" id="UP000186218"/>
    </source>
</evidence>
<dbReference type="RefSeq" id="WP_076482441.1">
    <property type="nucleotide sequence ID" value="NZ_FTNT01000012.1"/>
</dbReference>
<feature type="domain" description="HTH tetR-type" evidence="5">
    <location>
        <begin position="13"/>
        <end position="73"/>
    </location>
</feature>
<protein>
    <submittedName>
        <fullName evidence="6">Transcriptional regulator, TetR family</fullName>
    </submittedName>
</protein>